<keyword evidence="3" id="KW-1185">Reference proteome</keyword>
<dbReference type="Proteomes" id="UP001143981">
    <property type="component" value="Unassembled WGS sequence"/>
</dbReference>
<accession>A0A9W8CPS2</accession>
<evidence type="ECO:0000259" key="1">
    <source>
        <dbReference type="Pfam" id="PF25871"/>
    </source>
</evidence>
<sequence>MDTASLPERIQHFASSVDADTDCARLQAWLRTMGIVDDREKTDAARLYGRFEQYDFAAAPGFNQLLTDVYVSNDVSRYGIGERMDLAKAKYYNQHVEPLDYAEYRVFKESAAPRPVCPYQHLWESSGAAKEQPETAKFASVKTIDIANLGVDGCAGLLTLATIGRIRDSVREAYDDKYHAVAIVNSSCSDSMGPEPVFLPALDASGDIGAILRAAARLQIDLRSLNKVKPLIMFANGAVDASALGILFSTSDLVASEMFAVNVAPGSQSSRTFPFAALYDWAHLSDDSSRTEPGTAEYILSNPDLVLRSSEWMPLGLDIGFVAHRKFAIPGECPFARMYRKNPDRFKHVDLKAIADHRALNI</sequence>
<dbReference type="InterPro" id="IPR058841">
    <property type="entry name" value="HTH_76"/>
</dbReference>
<reference evidence="2" key="1">
    <citation type="submission" date="2022-07" db="EMBL/GenBank/DDBJ databases">
        <title>Phylogenomic reconstructions and comparative analyses of Kickxellomycotina fungi.</title>
        <authorList>
            <person name="Reynolds N.K."/>
            <person name="Stajich J.E."/>
            <person name="Barry K."/>
            <person name="Grigoriev I.V."/>
            <person name="Crous P."/>
            <person name="Smith M.E."/>
        </authorList>
    </citation>
    <scope>NUCLEOTIDE SEQUENCE</scope>
    <source>
        <strain evidence="2">BCRC 34381</strain>
    </source>
</reference>
<protein>
    <recommendedName>
        <fullName evidence="1">PEX14-like helix-turn-helix domain-containing protein</fullName>
    </recommendedName>
</protein>
<dbReference type="Pfam" id="PF25871">
    <property type="entry name" value="HTH_76"/>
    <property type="match status" value="1"/>
</dbReference>
<dbReference type="EMBL" id="JANBOI010002471">
    <property type="protein sequence ID" value="KAJ1721630.1"/>
    <property type="molecule type" value="Genomic_DNA"/>
</dbReference>
<evidence type="ECO:0000313" key="3">
    <source>
        <dbReference type="Proteomes" id="UP001143981"/>
    </source>
</evidence>
<organism evidence="2 3">
    <name type="scientific">Coemansia biformis</name>
    <dbReference type="NCBI Taxonomy" id="1286918"/>
    <lineage>
        <taxon>Eukaryota</taxon>
        <taxon>Fungi</taxon>
        <taxon>Fungi incertae sedis</taxon>
        <taxon>Zoopagomycota</taxon>
        <taxon>Kickxellomycotina</taxon>
        <taxon>Kickxellomycetes</taxon>
        <taxon>Kickxellales</taxon>
        <taxon>Kickxellaceae</taxon>
        <taxon>Coemansia</taxon>
    </lineage>
</organism>
<dbReference type="AlphaFoldDB" id="A0A9W8CPS2"/>
<proteinExistence type="predicted"/>
<dbReference type="OrthoDB" id="9936937at2759"/>
<gene>
    <name evidence="2" type="ORF">LPJ61_006018</name>
</gene>
<name>A0A9W8CPS2_9FUNG</name>
<comment type="caution">
    <text evidence="2">The sequence shown here is derived from an EMBL/GenBank/DDBJ whole genome shotgun (WGS) entry which is preliminary data.</text>
</comment>
<feature type="domain" description="PEX14-like helix-turn-helix" evidence="1">
    <location>
        <begin position="47"/>
        <end position="110"/>
    </location>
</feature>
<evidence type="ECO:0000313" key="2">
    <source>
        <dbReference type="EMBL" id="KAJ1721630.1"/>
    </source>
</evidence>